<proteinExistence type="predicted"/>
<evidence type="ECO:0000313" key="2">
    <source>
        <dbReference type="Proteomes" id="UP000217696"/>
    </source>
</evidence>
<reference evidence="1 2" key="1">
    <citation type="submission" date="2015-12" db="EMBL/GenBank/DDBJ databases">
        <title>Genome sequence of Aneurinibacillus soli.</title>
        <authorList>
            <person name="Lee J.S."/>
            <person name="Lee K.C."/>
            <person name="Kim K.K."/>
            <person name="Lee B.W."/>
        </authorList>
    </citation>
    <scope>NUCLEOTIDE SEQUENCE [LARGE SCALE GENOMIC DNA]</scope>
    <source>
        <strain evidence="1 2">CB4</strain>
    </source>
</reference>
<sequence>MKHLMFLLEEPSTKKFLDEWLPKWLPEDIVFTTVPHEGKHDLQKSIPRKIRAMKNIPDIKFIIIHDQDSADCIELKKQLQVLCREAGCEDVLIRIACHELESWFLGDLLAVERAFNENGLFEKHGQKSKFREPDKLNNAAQELKKIIPSYQKVNGARKIAAYISIERNRSLSFRRLYEGINRMI</sequence>
<name>A0A0U5AQU2_9BACL</name>
<dbReference type="Proteomes" id="UP000217696">
    <property type="component" value="Chromosome"/>
</dbReference>
<dbReference type="KEGG" id="asoc:CB4_00286"/>
<evidence type="ECO:0000313" key="1">
    <source>
        <dbReference type="EMBL" id="BAU26181.1"/>
    </source>
</evidence>
<dbReference type="AlphaFoldDB" id="A0A0U5AQU2"/>
<gene>
    <name evidence="1" type="ORF">CB4_00286</name>
</gene>
<keyword evidence="2" id="KW-1185">Reference proteome</keyword>
<organism evidence="1 2">
    <name type="scientific">Aneurinibacillus soli</name>
    <dbReference type="NCBI Taxonomy" id="1500254"/>
    <lineage>
        <taxon>Bacteria</taxon>
        <taxon>Bacillati</taxon>
        <taxon>Bacillota</taxon>
        <taxon>Bacilli</taxon>
        <taxon>Bacillales</taxon>
        <taxon>Paenibacillaceae</taxon>
        <taxon>Aneurinibacillus group</taxon>
        <taxon>Aneurinibacillus</taxon>
    </lineage>
</organism>
<protein>
    <submittedName>
        <fullName evidence="1">Uncharacterized protein</fullName>
    </submittedName>
</protein>
<accession>A0A0U5AQU2</accession>
<dbReference type="EMBL" id="AP017312">
    <property type="protein sequence ID" value="BAU26181.1"/>
    <property type="molecule type" value="Genomic_DNA"/>
</dbReference>
<dbReference type="Pfam" id="PF14103">
    <property type="entry name" value="DUF4276"/>
    <property type="match status" value="1"/>
</dbReference>
<dbReference type="InterPro" id="IPR025455">
    <property type="entry name" value="DUF4276"/>
</dbReference>
<dbReference type="RefSeq" id="WP_197703131.1">
    <property type="nucleotide sequence ID" value="NZ_AP017312.1"/>
</dbReference>